<dbReference type="SUPFAM" id="SSF52833">
    <property type="entry name" value="Thioredoxin-like"/>
    <property type="match status" value="1"/>
</dbReference>
<proteinExistence type="predicted"/>
<dbReference type="InterPro" id="IPR036249">
    <property type="entry name" value="Thioredoxin-like_sf"/>
</dbReference>
<feature type="compositionally biased region" description="Polar residues" evidence="1">
    <location>
        <begin position="94"/>
        <end position="104"/>
    </location>
</feature>
<feature type="region of interest" description="Disordered" evidence="1">
    <location>
        <begin position="90"/>
        <end position="111"/>
    </location>
</feature>
<dbReference type="CDD" id="cd02980">
    <property type="entry name" value="TRX_Fd_family"/>
    <property type="match status" value="1"/>
</dbReference>
<protein>
    <recommendedName>
        <fullName evidence="3">(2Fe-2S) ferredoxin domain-containing protein</fullName>
    </recommendedName>
</protein>
<sequence>MKPNQSFGSIVVCMGSSCYARGNIYTVEHIQSWLARHGLSASVELSGSLCGGRCKEGPVIIINGKVYTNVMPETIEDILVHEFEKAGDPELVQPDSTCSNTSAGDSWRVDP</sequence>
<evidence type="ECO:0000256" key="1">
    <source>
        <dbReference type="SAM" id="MobiDB-lite"/>
    </source>
</evidence>
<dbReference type="PROSITE" id="PS51257">
    <property type="entry name" value="PROKAR_LIPOPROTEIN"/>
    <property type="match status" value="1"/>
</dbReference>
<dbReference type="Pfam" id="PF01257">
    <property type="entry name" value="2Fe-2S_thioredx"/>
    <property type="match status" value="1"/>
</dbReference>
<evidence type="ECO:0008006" key="3">
    <source>
        <dbReference type="Google" id="ProtNLM"/>
    </source>
</evidence>
<gene>
    <name evidence="2" type="ORF">SPIROBIBN47_360011</name>
</gene>
<dbReference type="AlphaFoldDB" id="A0A3P3XKK0"/>
<accession>A0A3P3XKK0</accession>
<dbReference type="Gene3D" id="3.40.30.10">
    <property type="entry name" value="Glutaredoxin"/>
    <property type="match status" value="1"/>
</dbReference>
<organism evidence="2">
    <name type="scientific">uncultured spirochete</name>
    <dbReference type="NCBI Taxonomy" id="156406"/>
    <lineage>
        <taxon>Bacteria</taxon>
        <taxon>Pseudomonadati</taxon>
        <taxon>Spirochaetota</taxon>
        <taxon>Spirochaetia</taxon>
        <taxon>Spirochaetales</taxon>
        <taxon>environmental samples</taxon>
    </lineage>
</organism>
<reference evidence="2" key="1">
    <citation type="submission" date="2017-02" db="EMBL/GenBank/DDBJ databases">
        <authorList>
            <person name="Regsiter A."/>
            <person name="William W."/>
        </authorList>
    </citation>
    <scope>NUCLEOTIDE SEQUENCE</scope>
    <source>
        <strain evidence="2">Bib</strain>
    </source>
</reference>
<evidence type="ECO:0000313" key="2">
    <source>
        <dbReference type="EMBL" id="SLM14813.1"/>
    </source>
</evidence>
<dbReference type="EMBL" id="FWDM01000030">
    <property type="protein sequence ID" value="SLM14813.1"/>
    <property type="molecule type" value="Genomic_DNA"/>
</dbReference>
<name>A0A3P3XKK0_9SPIR</name>